<feature type="non-terminal residue" evidence="1">
    <location>
        <position position="1"/>
    </location>
</feature>
<proteinExistence type="predicted"/>
<dbReference type="EMBL" id="CALNXI010000431">
    <property type="protein sequence ID" value="CAH3027020.1"/>
    <property type="molecule type" value="Genomic_DNA"/>
</dbReference>
<reference evidence="1 2" key="1">
    <citation type="submission" date="2022-05" db="EMBL/GenBank/DDBJ databases">
        <authorList>
            <consortium name="Genoscope - CEA"/>
            <person name="William W."/>
        </authorList>
    </citation>
    <scope>NUCLEOTIDE SEQUENCE [LARGE SCALE GENOMIC DNA]</scope>
</reference>
<accession>A0ABN8MC76</accession>
<dbReference type="Proteomes" id="UP001159427">
    <property type="component" value="Unassembled WGS sequence"/>
</dbReference>
<sequence>IVKLNSDLSQVRKWLIKNKLLNQNSCILGPPTVSAGIGAMRCIKNFVPVATLETVYKGLVQPYFEYCSPLWDTCGKLLKDKLQQV</sequence>
<gene>
    <name evidence="1" type="ORF">PEVE_00030495</name>
</gene>
<evidence type="ECO:0000313" key="2">
    <source>
        <dbReference type="Proteomes" id="UP001159427"/>
    </source>
</evidence>
<keyword evidence="2" id="KW-1185">Reference proteome</keyword>
<evidence type="ECO:0000313" key="1">
    <source>
        <dbReference type="EMBL" id="CAH3027020.1"/>
    </source>
</evidence>
<comment type="caution">
    <text evidence="1">The sequence shown here is derived from an EMBL/GenBank/DDBJ whole genome shotgun (WGS) entry which is preliminary data.</text>
</comment>
<protein>
    <submittedName>
        <fullName evidence="1">Uncharacterized protein</fullName>
    </submittedName>
</protein>
<name>A0ABN8MC76_9CNID</name>
<organism evidence="1 2">
    <name type="scientific">Porites evermanni</name>
    <dbReference type="NCBI Taxonomy" id="104178"/>
    <lineage>
        <taxon>Eukaryota</taxon>
        <taxon>Metazoa</taxon>
        <taxon>Cnidaria</taxon>
        <taxon>Anthozoa</taxon>
        <taxon>Hexacorallia</taxon>
        <taxon>Scleractinia</taxon>
        <taxon>Fungiina</taxon>
        <taxon>Poritidae</taxon>
        <taxon>Porites</taxon>
    </lineage>
</organism>